<gene>
    <name evidence="2" type="ORF">AAK873_04085</name>
</gene>
<evidence type="ECO:0000259" key="1">
    <source>
        <dbReference type="Pfam" id="PF02470"/>
    </source>
</evidence>
<dbReference type="InterPro" id="IPR003399">
    <property type="entry name" value="Mce/MlaD"/>
</dbReference>
<keyword evidence="3" id="KW-1185">Reference proteome</keyword>
<evidence type="ECO:0000313" key="3">
    <source>
        <dbReference type="Proteomes" id="UP001565200"/>
    </source>
</evidence>
<dbReference type="Pfam" id="PF02470">
    <property type="entry name" value="MlaD"/>
    <property type="match status" value="1"/>
</dbReference>
<dbReference type="Proteomes" id="UP001565200">
    <property type="component" value="Unassembled WGS sequence"/>
</dbReference>
<dbReference type="RefSeq" id="WP_121698874.1">
    <property type="nucleotide sequence ID" value="NZ_JBCLPP010000008.1"/>
</dbReference>
<protein>
    <submittedName>
        <fullName evidence="2">MlaD family protein</fullName>
    </submittedName>
</protein>
<name>A0ABV4CTU2_9BACT</name>
<proteinExistence type="predicted"/>
<dbReference type="EMBL" id="JBCLPP010000008">
    <property type="protein sequence ID" value="MEY8244800.1"/>
    <property type="molecule type" value="Genomic_DNA"/>
</dbReference>
<accession>A0ABV4CTU2</accession>
<reference evidence="2 3" key="1">
    <citation type="submission" date="2024-03" db="EMBL/GenBank/DDBJ databases">
        <title>Mouse gut bacterial collection (mGBC) of GemPharmatech.</title>
        <authorList>
            <person name="He Y."/>
            <person name="Dong L."/>
            <person name="Wu D."/>
            <person name="Gao X."/>
            <person name="Lin Z."/>
        </authorList>
    </citation>
    <scope>NUCLEOTIDE SEQUENCE [LARGE SCALE GENOMIC DNA]</scope>
    <source>
        <strain evidence="2 3">54-13</strain>
    </source>
</reference>
<organism evidence="2 3">
    <name type="scientific">Heminiphilus faecis</name>
    <dbReference type="NCBI Taxonomy" id="2601703"/>
    <lineage>
        <taxon>Bacteria</taxon>
        <taxon>Pseudomonadati</taxon>
        <taxon>Bacteroidota</taxon>
        <taxon>Bacteroidia</taxon>
        <taxon>Bacteroidales</taxon>
        <taxon>Muribaculaceae</taxon>
        <taxon>Heminiphilus</taxon>
    </lineage>
</organism>
<comment type="caution">
    <text evidence="2">The sequence shown here is derived from an EMBL/GenBank/DDBJ whole genome shotgun (WGS) entry which is preliminary data.</text>
</comment>
<dbReference type="InterPro" id="IPR052336">
    <property type="entry name" value="MlaD_Phospholipid_Transporter"/>
</dbReference>
<dbReference type="PANTHER" id="PTHR33371">
    <property type="entry name" value="INTERMEMBRANE PHOSPHOLIPID TRANSPORT SYSTEM BINDING PROTEIN MLAD-RELATED"/>
    <property type="match status" value="1"/>
</dbReference>
<evidence type="ECO:0000313" key="2">
    <source>
        <dbReference type="EMBL" id="MEY8244800.1"/>
    </source>
</evidence>
<feature type="domain" description="Mce/MlaD" evidence="1">
    <location>
        <begin position="38"/>
        <end position="106"/>
    </location>
</feature>
<dbReference type="PANTHER" id="PTHR33371:SF4">
    <property type="entry name" value="INTERMEMBRANE PHOSPHOLIPID TRANSPORT SYSTEM BINDING PROTEIN MLAD"/>
    <property type="match status" value="1"/>
</dbReference>
<sequence>MKRYSKEMIIGLSVLIAALVLFFGIDYLKGINVFKASNYYYVSYTDVNGLSVSAPVTLNGFKVGQVRDITYEYDNPGHVMVELALDHKLRVPAGSEAVISNDILGTSTVVLKFSSATDHHDVGDKLIGVTEPSMIDGLTDALKPAATSILPKVDSLLTSVNALVSDSALIRSVKRLDAITASLQASTAYLNRTLATMPGTMSTVGGVASNLDSITRDLAVVSEDLKRLPLKETMDNVNSITSNVNEVTGQLTRTDNTLGMLLNDRVLYDRIDSITLGIDSILGDFQKNPKRYVPPIKIF</sequence>